<feature type="region of interest" description="Disordered" evidence="9">
    <location>
        <begin position="345"/>
        <end position="365"/>
    </location>
</feature>
<dbReference type="GO" id="GO:0005886">
    <property type="term" value="C:plasma membrane"/>
    <property type="evidence" value="ECO:0007669"/>
    <property type="project" value="TreeGrafter"/>
</dbReference>
<evidence type="ECO:0000256" key="9">
    <source>
        <dbReference type="SAM" id="MobiDB-lite"/>
    </source>
</evidence>
<name>A0AA37WP22_9GAMM</name>
<evidence type="ECO:0000256" key="4">
    <source>
        <dbReference type="ARBA" id="ARBA00022989"/>
    </source>
</evidence>
<proteinExistence type="predicted"/>
<feature type="domain" description="CBS" evidence="11">
    <location>
        <begin position="199"/>
        <end position="257"/>
    </location>
</feature>
<feature type="domain" description="CNNM transmembrane" evidence="12">
    <location>
        <begin position="1"/>
        <end position="180"/>
    </location>
</feature>
<feature type="domain" description="CBS" evidence="11">
    <location>
        <begin position="263"/>
        <end position="321"/>
    </location>
</feature>
<dbReference type="RefSeq" id="WP_232592137.1">
    <property type="nucleotide sequence ID" value="NZ_BSPD01000095.1"/>
</dbReference>
<dbReference type="Pfam" id="PF01595">
    <property type="entry name" value="CNNM"/>
    <property type="match status" value="1"/>
</dbReference>
<evidence type="ECO:0000313" key="13">
    <source>
        <dbReference type="EMBL" id="GLS28010.1"/>
    </source>
</evidence>
<evidence type="ECO:0000256" key="3">
    <source>
        <dbReference type="ARBA" id="ARBA00022737"/>
    </source>
</evidence>
<dbReference type="Proteomes" id="UP001156870">
    <property type="component" value="Unassembled WGS sequence"/>
</dbReference>
<evidence type="ECO:0000256" key="8">
    <source>
        <dbReference type="PROSITE-ProRule" id="PRU01193"/>
    </source>
</evidence>
<dbReference type="EMBL" id="BSPD01000095">
    <property type="protein sequence ID" value="GLS28010.1"/>
    <property type="molecule type" value="Genomic_DNA"/>
</dbReference>
<accession>A0AA37WP22</accession>
<dbReference type="PANTHER" id="PTHR22777">
    <property type="entry name" value="HEMOLYSIN-RELATED"/>
    <property type="match status" value="1"/>
</dbReference>
<keyword evidence="2 8" id="KW-0812">Transmembrane</keyword>
<dbReference type="Gene3D" id="3.10.580.10">
    <property type="entry name" value="CBS-domain"/>
    <property type="match status" value="1"/>
</dbReference>
<protein>
    <recommendedName>
        <fullName evidence="15">HlyC/CorC family transporter</fullName>
    </recommendedName>
</protein>
<evidence type="ECO:0000256" key="5">
    <source>
        <dbReference type="ARBA" id="ARBA00023122"/>
    </source>
</evidence>
<gene>
    <name evidence="13" type="ORF">GCM10007877_37290</name>
</gene>
<keyword evidence="4 8" id="KW-1133">Transmembrane helix</keyword>
<evidence type="ECO:0000256" key="1">
    <source>
        <dbReference type="ARBA" id="ARBA00004141"/>
    </source>
</evidence>
<evidence type="ECO:0000256" key="10">
    <source>
        <dbReference type="SAM" id="Phobius"/>
    </source>
</evidence>
<keyword evidence="3" id="KW-0677">Repeat</keyword>
<dbReference type="InterPro" id="IPR044751">
    <property type="entry name" value="Ion_transp-like_CBS"/>
</dbReference>
<feature type="transmembrane region" description="Helical" evidence="10">
    <location>
        <begin position="119"/>
        <end position="140"/>
    </location>
</feature>
<dbReference type="Pfam" id="PF00571">
    <property type="entry name" value="CBS"/>
    <property type="match status" value="2"/>
</dbReference>
<keyword evidence="14" id="KW-1185">Reference proteome</keyword>
<dbReference type="PROSITE" id="PS51846">
    <property type="entry name" value="CNNM"/>
    <property type="match status" value="1"/>
</dbReference>
<dbReference type="CDD" id="cd04590">
    <property type="entry name" value="CBS_pair_CorC_HlyC_assoc"/>
    <property type="match status" value="1"/>
</dbReference>
<feature type="transmembrane region" description="Helical" evidence="10">
    <location>
        <begin position="57"/>
        <end position="81"/>
    </location>
</feature>
<dbReference type="InterPro" id="IPR000644">
    <property type="entry name" value="CBS_dom"/>
</dbReference>
<dbReference type="PANTHER" id="PTHR22777:SF4">
    <property type="entry name" value="UPF0053 PROTEIN SLL1254"/>
    <property type="match status" value="1"/>
</dbReference>
<evidence type="ECO:0008006" key="15">
    <source>
        <dbReference type="Google" id="ProtNLM"/>
    </source>
</evidence>
<organism evidence="13 14">
    <name type="scientific">Marinibactrum halimedae</name>
    <dbReference type="NCBI Taxonomy" id="1444977"/>
    <lineage>
        <taxon>Bacteria</taxon>
        <taxon>Pseudomonadati</taxon>
        <taxon>Pseudomonadota</taxon>
        <taxon>Gammaproteobacteria</taxon>
        <taxon>Cellvibrionales</taxon>
        <taxon>Cellvibrionaceae</taxon>
        <taxon>Marinibactrum</taxon>
    </lineage>
</organism>
<keyword evidence="5 7" id="KW-0129">CBS domain</keyword>
<evidence type="ECO:0000256" key="6">
    <source>
        <dbReference type="ARBA" id="ARBA00023136"/>
    </source>
</evidence>
<evidence type="ECO:0000259" key="12">
    <source>
        <dbReference type="PROSITE" id="PS51846"/>
    </source>
</evidence>
<feature type="compositionally biased region" description="Basic and acidic residues" evidence="9">
    <location>
        <begin position="348"/>
        <end position="365"/>
    </location>
</feature>
<sequence length="365" mass="39943">MVLLVAYVVLAVGISFLCSIAEAVILSVTTSYIAALEQQGKPSGRRLKTLKSDINSPLAVILTLNTIAHTVGAAGAGAQAAMLFGNVYMGIFSGVLTLVILIFSEIIPKALGAQYWRMLAPTTAFVLSSLVRWMGPFVWLTKKITERMEHSEATLKGFSRQEFAAMAELGREEGELTQQESVVLRNVFLLGERSVNAAMTPRPVVLGFDEAATLASLREKIEAASFSRLPIYSEPEKVTGFVLRSDLLLAFMRGQDQDCLQTYARDLPAIVGEASLLQAFETMISRDAHMLLVVDEYGGMRGILTMEDIFENLLGTNIVDERDSVVSMKKLAKRLGSVRWRKMGVRSGEADFSEKTPRPPKKGGD</sequence>
<reference evidence="13 14" key="1">
    <citation type="journal article" date="2014" name="Int. J. Syst. Evol. Microbiol.">
        <title>Complete genome sequence of Corynebacterium casei LMG S-19264T (=DSM 44701T), isolated from a smear-ripened cheese.</title>
        <authorList>
            <consortium name="US DOE Joint Genome Institute (JGI-PGF)"/>
            <person name="Walter F."/>
            <person name="Albersmeier A."/>
            <person name="Kalinowski J."/>
            <person name="Ruckert C."/>
        </authorList>
    </citation>
    <scope>NUCLEOTIDE SEQUENCE [LARGE SCALE GENOMIC DNA]</scope>
    <source>
        <strain evidence="13 14">NBRC 110095</strain>
    </source>
</reference>
<dbReference type="InterPro" id="IPR046342">
    <property type="entry name" value="CBS_dom_sf"/>
</dbReference>
<feature type="transmembrane region" description="Helical" evidence="10">
    <location>
        <begin position="87"/>
        <end position="107"/>
    </location>
</feature>
<comment type="subcellular location">
    <subcellularLocation>
        <location evidence="1">Membrane</location>
        <topology evidence="1">Multi-pass membrane protein</topology>
    </subcellularLocation>
</comment>
<dbReference type="SUPFAM" id="SSF54631">
    <property type="entry name" value="CBS-domain pair"/>
    <property type="match status" value="1"/>
</dbReference>
<evidence type="ECO:0000256" key="2">
    <source>
        <dbReference type="ARBA" id="ARBA00022692"/>
    </source>
</evidence>
<evidence type="ECO:0000256" key="7">
    <source>
        <dbReference type="PROSITE-ProRule" id="PRU00703"/>
    </source>
</evidence>
<feature type="transmembrane region" description="Helical" evidence="10">
    <location>
        <begin position="6"/>
        <end position="36"/>
    </location>
</feature>
<keyword evidence="6 8" id="KW-0472">Membrane</keyword>
<dbReference type="PROSITE" id="PS51371">
    <property type="entry name" value="CBS"/>
    <property type="match status" value="2"/>
</dbReference>
<evidence type="ECO:0000259" key="11">
    <source>
        <dbReference type="PROSITE" id="PS51371"/>
    </source>
</evidence>
<dbReference type="InterPro" id="IPR002550">
    <property type="entry name" value="CNNM"/>
</dbReference>
<evidence type="ECO:0000313" key="14">
    <source>
        <dbReference type="Proteomes" id="UP001156870"/>
    </source>
</evidence>
<dbReference type="AlphaFoldDB" id="A0AA37WP22"/>
<comment type="caution">
    <text evidence="13">The sequence shown here is derived from an EMBL/GenBank/DDBJ whole genome shotgun (WGS) entry which is preliminary data.</text>
</comment>